<dbReference type="RefSeq" id="WP_026980419.1">
    <property type="nucleotide sequence ID" value="NZ_AUCZ01000009.1"/>
</dbReference>
<evidence type="ECO:0008006" key="5">
    <source>
        <dbReference type="Google" id="ProtNLM"/>
    </source>
</evidence>
<feature type="compositionally biased region" description="Basic and acidic residues" evidence="1">
    <location>
        <begin position="46"/>
        <end position="56"/>
    </location>
</feature>
<dbReference type="STRING" id="1121899.GCA_000430025_01987"/>
<sequence length="69" mass="7699">MKTTTTVILALFALLTLYSCTADDIETPSFKKETEMNANPNFSDFMTKRDSVSKEGEETDPPTKPPVRP</sequence>
<feature type="region of interest" description="Disordered" evidence="1">
    <location>
        <begin position="31"/>
        <end position="69"/>
    </location>
</feature>
<dbReference type="EMBL" id="JRLW01000010">
    <property type="protein sequence ID" value="KGO89156.1"/>
    <property type="molecule type" value="Genomic_DNA"/>
</dbReference>
<organism evidence="3 4">
    <name type="scientific">Flavobacterium suncheonense GH29-5 = DSM 17707</name>
    <dbReference type="NCBI Taxonomy" id="1121899"/>
    <lineage>
        <taxon>Bacteria</taxon>
        <taxon>Pseudomonadati</taxon>
        <taxon>Bacteroidota</taxon>
        <taxon>Flavobacteriia</taxon>
        <taxon>Flavobacteriales</taxon>
        <taxon>Flavobacteriaceae</taxon>
        <taxon>Flavobacterium</taxon>
    </lineage>
</organism>
<evidence type="ECO:0000313" key="3">
    <source>
        <dbReference type="EMBL" id="KGO89156.1"/>
    </source>
</evidence>
<comment type="caution">
    <text evidence="3">The sequence shown here is derived from an EMBL/GenBank/DDBJ whole genome shotgun (WGS) entry which is preliminary data.</text>
</comment>
<evidence type="ECO:0000256" key="2">
    <source>
        <dbReference type="SAM" id="SignalP"/>
    </source>
</evidence>
<dbReference type="PROSITE" id="PS51257">
    <property type="entry name" value="PROKAR_LIPOPROTEIN"/>
    <property type="match status" value="1"/>
</dbReference>
<proteinExistence type="predicted"/>
<protein>
    <recommendedName>
        <fullName evidence="5">Lipoprotein</fullName>
    </recommendedName>
</protein>
<reference evidence="3 4" key="1">
    <citation type="submission" date="2013-09" db="EMBL/GenBank/DDBJ databases">
        <authorList>
            <person name="Zeng Z."/>
            <person name="Chen C."/>
        </authorList>
    </citation>
    <scope>NUCLEOTIDE SEQUENCE [LARGE SCALE GENOMIC DNA]</scope>
    <source>
        <strain evidence="3 4">GH29-5</strain>
    </source>
</reference>
<evidence type="ECO:0000256" key="1">
    <source>
        <dbReference type="SAM" id="MobiDB-lite"/>
    </source>
</evidence>
<dbReference type="AlphaFoldDB" id="A0A0A2MC34"/>
<keyword evidence="4" id="KW-1185">Reference proteome</keyword>
<feature type="chain" id="PRO_5001991962" description="Lipoprotein" evidence="2">
    <location>
        <begin position="23"/>
        <end position="69"/>
    </location>
</feature>
<evidence type="ECO:0000313" key="4">
    <source>
        <dbReference type="Proteomes" id="UP000030121"/>
    </source>
</evidence>
<dbReference type="Proteomes" id="UP000030121">
    <property type="component" value="Unassembled WGS sequence"/>
</dbReference>
<feature type="signal peptide" evidence="2">
    <location>
        <begin position="1"/>
        <end position="22"/>
    </location>
</feature>
<name>A0A0A2MC34_9FLAO</name>
<accession>A0A0A2MC34</accession>
<keyword evidence="2" id="KW-0732">Signal</keyword>
<gene>
    <name evidence="3" type="ORF">Q764_08775</name>
</gene>